<keyword evidence="2" id="KW-1185">Reference proteome</keyword>
<sequence length="443" mass="49080">MTIRFVHPTPNGNAGQHLEALLGRGTSSAQLVFCYFRNAGRALLEQHAQLLSQRDSFVVVSCDGATDLDAVEELHRCIPGHVYIHLGWATPEEKGGGSALMHSKMCFVKGTSGYHGLWVGSHNLTANALAGANLEAALVYESNNAEPVFADASTHLAFCRNSAESFDPRRLDFYRSLQAGGTEPIGIRGSILCIHAEDHAALTLPAVVHIRLETAEFDDVTKTDMPVHFFVHPRGALGFNAAITPATRMFAGTVIEENRTEFHPNGGSASVLPHATHWLELRRVPELIAVGVGTSAPVSQAAVRLHEELDPQQFLYSVKQQRIEAEPVAFEGAGQARGEALPAEMRRLFTQDSVEDSRLLFTPRQHVMERARVNVLAGTPVPERFATRLEQPQGFELPRRREARRRERRAVQVEIVRMAPRAKIGSYFFRSRFRLRADDDMIE</sequence>
<evidence type="ECO:0000313" key="1">
    <source>
        <dbReference type="EMBL" id="SEU35568.1"/>
    </source>
</evidence>
<name>A0A1I0L6U2_9BACT</name>
<proteinExistence type="predicted"/>
<dbReference type="EMBL" id="FOIJ01000020">
    <property type="protein sequence ID" value="SEU35568.1"/>
    <property type="molecule type" value="Genomic_DNA"/>
</dbReference>
<dbReference type="Gene3D" id="3.30.870.10">
    <property type="entry name" value="Endonuclease Chain A"/>
    <property type="match status" value="1"/>
</dbReference>
<dbReference type="AlphaFoldDB" id="A0A1I0L6U2"/>
<protein>
    <submittedName>
        <fullName evidence="1">Uncharacterized protein</fullName>
    </submittedName>
</protein>
<dbReference type="RefSeq" id="WP_093525378.1">
    <property type="nucleotide sequence ID" value="NZ_FOIJ01000020.1"/>
</dbReference>
<evidence type="ECO:0000313" key="2">
    <source>
        <dbReference type="Proteomes" id="UP000199181"/>
    </source>
</evidence>
<reference evidence="2" key="1">
    <citation type="submission" date="2016-10" db="EMBL/GenBank/DDBJ databases">
        <authorList>
            <person name="Varghese N."/>
            <person name="Submissions S."/>
        </authorList>
    </citation>
    <scope>NUCLEOTIDE SEQUENCE [LARGE SCALE GENOMIC DNA]</scope>
    <source>
        <strain evidence="2">DSM 16858</strain>
    </source>
</reference>
<accession>A0A1I0L6U2</accession>
<gene>
    <name evidence="1" type="ORF">SAMN05443639_120135</name>
</gene>
<organism evidence="1 2">
    <name type="scientific">Stigmatella erecta</name>
    <dbReference type="NCBI Taxonomy" id="83460"/>
    <lineage>
        <taxon>Bacteria</taxon>
        <taxon>Pseudomonadati</taxon>
        <taxon>Myxococcota</taxon>
        <taxon>Myxococcia</taxon>
        <taxon>Myxococcales</taxon>
        <taxon>Cystobacterineae</taxon>
        <taxon>Archangiaceae</taxon>
        <taxon>Stigmatella</taxon>
    </lineage>
</organism>
<dbReference type="Proteomes" id="UP000199181">
    <property type="component" value="Unassembled WGS sequence"/>
</dbReference>